<dbReference type="Gene3D" id="3.20.20.140">
    <property type="entry name" value="Metal-dependent hydrolases"/>
    <property type="match status" value="1"/>
</dbReference>
<protein>
    <submittedName>
        <fullName evidence="3">Aminodeoxyfutalosine deaminase</fullName>
        <ecNumber evidence="3">3.5.4.-</ecNumber>
    </submittedName>
</protein>
<dbReference type="KEGG" id="rlc:K227x_54160"/>
<evidence type="ECO:0000313" key="4">
    <source>
        <dbReference type="Proteomes" id="UP000318538"/>
    </source>
</evidence>
<feature type="domain" description="Amidohydrolase-related" evidence="2">
    <location>
        <begin position="176"/>
        <end position="369"/>
    </location>
</feature>
<dbReference type="SUPFAM" id="SSF51556">
    <property type="entry name" value="Metallo-dependent hydrolases"/>
    <property type="match status" value="1"/>
</dbReference>
<sequence>MSDTHRVITARWILPVDGEPIQGGWIRLDDHQIFEVQTSKPPTAAIDLGDVAVLPGLVNAHTHLEFSDLSQPIGEPGITLPQWISMVVRQRGDSDVDRRNRSIADGIQQSAAASVALIGDIATPPCHYDLLGSEESNPNAMPAIVSFAEVLGLSRPRSDARWKAAQDHLACDDGFGYSPHAPYSTPREMITRCVDASAKSGRPLAMHVAESPAERELLTAGTGPFADALAAMGVWNADLFPWDDRPLEWLIDELSRSSRGLLVHANDFGDREIQRIAQHSNLSVVYCPRTHAFFDYPPHPVDRLLQAGVLVALGTDSRASNPDLNLWGEVQHLLRHRTDLPPADVLRMATASGADALGRPDYGRIQPGCRSILGMLPTNAKSIDGVYESFRSEFPIPVPR</sequence>
<keyword evidence="1 3" id="KW-0378">Hydrolase</keyword>
<keyword evidence="4" id="KW-1185">Reference proteome</keyword>
<dbReference type="Proteomes" id="UP000318538">
    <property type="component" value="Chromosome"/>
</dbReference>
<evidence type="ECO:0000259" key="2">
    <source>
        <dbReference type="Pfam" id="PF01979"/>
    </source>
</evidence>
<dbReference type="InterPro" id="IPR032466">
    <property type="entry name" value="Metal_Hydrolase"/>
</dbReference>
<dbReference type="EMBL" id="CP036525">
    <property type="protein sequence ID" value="QDT06992.1"/>
    <property type="molecule type" value="Genomic_DNA"/>
</dbReference>
<dbReference type="SUPFAM" id="SSF51338">
    <property type="entry name" value="Composite domain of metallo-dependent hydrolases"/>
    <property type="match status" value="1"/>
</dbReference>
<organism evidence="3 4">
    <name type="scientific">Rubripirellula lacrimiformis</name>
    <dbReference type="NCBI Taxonomy" id="1930273"/>
    <lineage>
        <taxon>Bacteria</taxon>
        <taxon>Pseudomonadati</taxon>
        <taxon>Planctomycetota</taxon>
        <taxon>Planctomycetia</taxon>
        <taxon>Pirellulales</taxon>
        <taxon>Pirellulaceae</taxon>
        <taxon>Rubripirellula</taxon>
    </lineage>
</organism>
<evidence type="ECO:0000313" key="3">
    <source>
        <dbReference type="EMBL" id="QDT06992.1"/>
    </source>
</evidence>
<dbReference type="GO" id="GO:0016810">
    <property type="term" value="F:hydrolase activity, acting on carbon-nitrogen (but not peptide) bonds"/>
    <property type="evidence" value="ECO:0007669"/>
    <property type="project" value="InterPro"/>
</dbReference>
<dbReference type="PANTHER" id="PTHR43794">
    <property type="entry name" value="AMINOHYDROLASE SSNA-RELATED"/>
    <property type="match status" value="1"/>
</dbReference>
<dbReference type="InterPro" id="IPR011059">
    <property type="entry name" value="Metal-dep_hydrolase_composite"/>
</dbReference>
<accession>A0A517NIN9</accession>
<name>A0A517NIN9_9BACT</name>
<reference evidence="3 4" key="1">
    <citation type="submission" date="2019-02" db="EMBL/GenBank/DDBJ databases">
        <title>Deep-cultivation of Planctomycetes and their phenomic and genomic characterization uncovers novel biology.</title>
        <authorList>
            <person name="Wiegand S."/>
            <person name="Jogler M."/>
            <person name="Boedeker C."/>
            <person name="Pinto D."/>
            <person name="Vollmers J."/>
            <person name="Rivas-Marin E."/>
            <person name="Kohn T."/>
            <person name="Peeters S.H."/>
            <person name="Heuer A."/>
            <person name="Rast P."/>
            <person name="Oberbeckmann S."/>
            <person name="Bunk B."/>
            <person name="Jeske O."/>
            <person name="Meyerdierks A."/>
            <person name="Storesund J.E."/>
            <person name="Kallscheuer N."/>
            <person name="Luecker S."/>
            <person name="Lage O.M."/>
            <person name="Pohl T."/>
            <person name="Merkel B.J."/>
            <person name="Hornburger P."/>
            <person name="Mueller R.-W."/>
            <person name="Bruemmer F."/>
            <person name="Labrenz M."/>
            <person name="Spormann A.M."/>
            <person name="Op den Camp H."/>
            <person name="Overmann J."/>
            <person name="Amann R."/>
            <person name="Jetten M.S.M."/>
            <person name="Mascher T."/>
            <person name="Medema M.H."/>
            <person name="Devos D.P."/>
            <person name="Kaster A.-K."/>
            <person name="Ovreas L."/>
            <person name="Rohde M."/>
            <person name="Galperin M.Y."/>
            <person name="Jogler C."/>
        </authorList>
    </citation>
    <scope>NUCLEOTIDE SEQUENCE [LARGE SCALE GENOMIC DNA]</scope>
    <source>
        <strain evidence="3 4">K22_7</strain>
    </source>
</reference>
<evidence type="ECO:0000256" key="1">
    <source>
        <dbReference type="ARBA" id="ARBA00022801"/>
    </source>
</evidence>
<dbReference type="InterPro" id="IPR006680">
    <property type="entry name" value="Amidohydro-rel"/>
</dbReference>
<dbReference type="RefSeq" id="WP_246146212.1">
    <property type="nucleotide sequence ID" value="NZ_CP036525.1"/>
</dbReference>
<dbReference type="EC" id="3.5.4.-" evidence="3"/>
<proteinExistence type="predicted"/>
<gene>
    <name evidence="3" type="ORF">K227x_54160</name>
</gene>
<dbReference type="Pfam" id="PF01979">
    <property type="entry name" value="Amidohydro_1"/>
    <property type="match status" value="1"/>
</dbReference>
<dbReference type="InterPro" id="IPR050287">
    <property type="entry name" value="MTA/SAH_deaminase"/>
</dbReference>
<dbReference type="PANTHER" id="PTHR43794:SF11">
    <property type="entry name" value="AMIDOHYDROLASE-RELATED DOMAIN-CONTAINING PROTEIN"/>
    <property type="match status" value="1"/>
</dbReference>
<dbReference type="AlphaFoldDB" id="A0A517NIN9"/>